<proteinExistence type="predicted"/>
<feature type="non-terminal residue" evidence="1">
    <location>
        <position position="1"/>
    </location>
</feature>
<dbReference type="Proteomes" id="UP000469346">
    <property type="component" value="Unassembled WGS sequence"/>
</dbReference>
<protein>
    <submittedName>
        <fullName evidence="1">AmmeMemoRadiSam system protein B</fullName>
    </submittedName>
</protein>
<comment type="caution">
    <text evidence="1">The sequence shown here is derived from an EMBL/GenBank/DDBJ whole genome shotgun (WGS) entry which is preliminary data.</text>
</comment>
<dbReference type="CDD" id="cd07361">
    <property type="entry name" value="MEMO_like"/>
    <property type="match status" value="1"/>
</dbReference>
<dbReference type="AlphaFoldDB" id="A0A6N9TR13"/>
<dbReference type="InterPro" id="IPR002737">
    <property type="entry name" value="MEMO1_fam"/>
</dbReference>
<keyword evidence="2" id="KW-1185">Reference proteome</keyword>
<dbReference type="NCBIfam" id="TIGR04336">
    <property type="entry name" value="AmmeMemoSam_B"/>
    <property type="match status" value="1"/>
</dbReference>
<reference evidence="1 2" key="1">
    <citation type="submission" date="2020-02" db="EMBL/GenBank/DDBJ databases">
        <title>Comparative genomics of sulfur disproportionating microorganisms.</title>
        <authorList>
            <person name="Ward L.M."/>
            <person name="Bertran E."/>
            <person name="Johnston D.T."/>
        </authorList>
    </citation>
    <scope>NUCLEOTIDE SEQUENCE [LARGE SCALE GENOMIC DNA]</scope>
    <source>
        <strain evidence="1 2">DSM 100025</strain>
    </source>
</reference>
<dbReference type="Gene3D" id="3.40.830.10">
    <property type="entry name" value="LigB-like"/>
    <property type="match status" value="1"/>
</dbReference>
<accession>A0A6N9TR13</accession>
<dbReference type="EMBL" id="JAAGRR010000318">
    <property type="protein sequence ID" value="NDY43711.1"/>
    <property type="molecule type" value="Genomic_DNA"/>
</dbReference>
<sequence>CACLVASEICIRDSMTHYEPRHQAEAKDRLAIERVLALDPRGLFETVASRGITMCGVIPTTVTLVAALALGATEAELARYATSGDVTGDDRQVVGYAGFVIR</sequence>
<organism evidence="1 2">
    <name type="scientific">Dissulfurirhabdus thermomarina</name>
    <dbReference type="NCBI Taxonomy" id="1765737"/>
    <lineage>
        <taxon>Bacteria</taxon>
        <taxon>Deltaproteobacteria</taxon>
        <taxon>Dissulfurirhabdaceae</taxon>
        <taxon>Dissulfurirhabdus</taxon>
    </lineage>
</organism>
<evidence type="ECO:0000313" key="1">
    <source>
        <dbReference type="EMBL" id="NDY43711.1"/>
    </source>
</evidence>
<gene>
    <name evidence="1" type="primary">amrB</name>
    <name evidence="1" type="ORF">G3N55_12810</name>
</gene>
<dbReference type="Pfam" id="PF01875">
    <property type="entry name" value="Memo"/>
    <property type="match status" value="1"/>
</dbReference>
<evidence type="ECO:0000313" key="2">
    <source>
        <dbReference type="Proteomes" id="UP000469346"/>
    </source>
</evidence>
<name>A0A6N9TR13_DISTH</name>